<feature type="domain" description="Peptidase M13 C-terminal" evidence="8">
    <location>
        <begin position="451"/>
        <end position="654"/>
    </location>
</feature>
<dbReference type="InterPro" id="IPR018497">
    <property type="entry name" value="Peptidase_M13_C"/>
</dbReference>
<dbReference type="PANTHER" id="PTHR11733:SF167">
    <property type="entry name" value="FI17812P1-RELATED"/>
    <property type="match status" value="1"/>
</dbReference>
<evidence type="ECO:0000256" key="4">
    <source>
        <dbReference type="ARBA" id="ARBA00022723"/>
    </source>
</evidence>
<evidence type="ECO:0000259" key="8">
    <source>
        <dbReference type="Pfam" id="PF01431"/>
    </source>
</evidence>
<reference evidence="10 11" key="1">
    <citation type="submission" date="2019-03" db="EMBL/GenBank/DDBJ databases">
        <title>Sequencing the genomes of 1000 actinobacteria strains.</title>
        <authorList>
            <person name="Klenk H.-P."/>
        </authorList>
    </citation>
    <scope>NUCLEOTIDE SEQUENCE [LARGE SCALE GENOMIC DNA]</scope>
    <source>
        <strain evidence="10 11">DSM 44969</strain>
    </source>
</reference>
<evidence type="ECO:0000259" key="9">
    <source>
        <dbReference type="Pfam" id="PF05649"/>
    </source>
</evidence>
<dbReference type="EMBL" id="SMFZ01000002">
    <property type="protein sequence ID" value="TCK21583.1"/>
    <property type="molecule type" value="Genomic_DNA"/>
</dbReference>
<keyword evidence="3" id="KW-0645">Protease</keyword>
<dbReference type="AlphaFoldDB" id="A0A4R1HKS5"/>
<proteinExistence type="inferred from homology"/>
<name>A0A4R1HKS5_PSEEN</name>
<evidence type="ECO:0000256" key="6">
    <source>
        <dbReference type="ARBA" id="ARBA00022833"/>
    </source>
</evidence>
<keyword evidence="7" id="KW-0482">Metalloprotease</keyword>
<evidence type="ECO:0000313" key="11">
    <source>
        <dbReference type="Proteomes" id="UP000295560"/>
    </source>
</evidence>
<dbReference type="InterPro" id="IPR008753">
    <property type="entry name" value="Peptidase_M13_N"/>
</dbReference>
<dbReference type="OrthoDB" id="9775677at2"/>
<protein>
    <submittedName>
        <fullName evidence="10">Putative endopeptidase</fullName>
    </submittedName>
</protein>
<dbReference type="Pfam" id="PF01431">
    <property type="entry name" value="Peptidase_M13"/>
    <property type="match status" value="1"/>
</dbReference>
<dbReference type="GO" id="GO:0016485">
    <property type="term" value="P:protein processing"/>
    <property type="evidence" value="ECO:0007669"/>
    <property type="project" value="TreeGrafter"/>
</dbReference>
<evidence type="ECO:0000256" key="7">
    <source>
        <dbReference type="ARBA" id="ARBA00023049"/>
    </source>
</evidence>
<keyword evidence="5" id="KW-0378">Hydrolase</keyword>
<sequence length="657" mass="72803">MTTTEPKPSGLDLQWVDPDVRPQDDLFAHVNGRWLRTHEIPEDRSQDGAFRVLRDRAEEQVRAIVEECAAGDAAPGTDAQRVGDLYSSFMDTARVEELGTAPLRPLLDDVYAAADKAALAAVLGRRQREGRASLFGDFVATDAKDSTRYLVNLNQSGLGLPDESYYRDDDSADIRTAYVAHLERLAELAGLADPPRVAQQVMDLETALAAESWDRVTNRDAEKTYTLMTGAELRAHASGFDWDAWLDALAVPAGSYDEVVVRQPSFVAAAGRLWAERPLEQWQAWLAIRTTSACADHLSSDLVEEDFAFYGRTLSGTPALRERWKRGVSLVEGSLGEAVGALYVERHFPAAAKERMVELVANLVEAYRQSITTLDWMSPATRERALEKLGKFTPKIGYPEKWKDYSELTIDPADLLGNVARAGIWRNDFEYAKLGGPVDHDEWLMTPQTVNAYYHPRMNEIVFPAAILQPPFFDADADDAANYGGIGAVIGHEIGHGFDDQGSRYDGDGNLTDWWEAADRTEFEKRAQTLIEQYNGLSPIGLPDHKVNGALTVGENIGDLGGLTIALKAYRIACGDAEPPVIDGLTGLQRVLFGWAQVWRAVTRDAEAIRRLTTDPHSPPDLRCNAVVTNLDTFHEVFDVTETDALFTEPGRRVRIW</sequence>
<dbReference type="InterPro" id="IPR024079">
    <property type="entry name" value="MetalloPept_cat_dom_sf"/>
</dbReference>
<accession>A0A4R1HKS5</accession>
<evidence type="ECO:0000313" key="10">
    <source>
        <dbReference type="EMBL" id="TCK21583.1"/>
    </source>
</evidence>
<comment type="similarity">
    <text evidence="2">Belongs to the peptidase M13 family.</text>
</comment>
<dbReference type="RefSeq" id="WP_132430319.1">
    <property type="nucleotide sequence ID" value="NZ_SMFZ01000002.1"/>
</dbReference>
<evidence type="ECO:0000256" key="5">
    <source>
        <dbReference type="ARBA" id="ARBA00022801"/>
    </source>
</evidence>
<comment type="caution">
    <text evidence="10">The sequence shown here is derived from an EMBL/GenBank/DDBJ whole genome shotgun (WGS) entry which is preliminary data.</text>
</comment>
<dbReference type="PROSITE" id="PS51885">
    <property type="entry name" value="NEPRILYSIN"/>
    <property type="match status" value="1"/>
</dbReference>
<dbReference type="InterPro" id="IPR000718">
    <property type="entry name" value="Peptidase_M13"/>
</dbReference>
<dbReference type="GO" id="GO:0005886">
    <property type="term" value="C:plasma membrane"/>
    <property type="evidence" value="ECO:0007669"/>
    <property type="project" value="TreeGrafter"/>
</dbReference>
<dbReference type="Pfam" id="PF05649">
    <property type="entry name" value="Peptidase_M13_N"/>
    <property type="match status" value="1"/>
</dbReference>
<keyword evidence="4" id="KW-0479">Metal-binding</keyword>
<evidence type="ECO:0000256" key="2">
    <source>
        <dbReference type="ARBA" id="ARBA00007357"/>
    </source>
</evidence>
<evidence type="ECO:0000256" key="1">
    <source>
        <dbReference type="ARBA" id="ARBA00001947"/>
    </source>
</evidence>
<dbReference type="PRINTS" id="PR00786">
    <property type="entry name" value="NEPRILYSIN"/>
</dbReference>
<dbReference type="SUPFAM" id="SSF55486">
    <property type="entry name" value="Metalloproteases ('zincins'), catalytic domain"/>
    <property type="match status" value="1"/>
</dbReference>
<dbReference type="InterPro" id="IPR042089">
    <property type="entry name" value="Peptidase_M13_dom_2"/>
</dbReference>
<evidence type="ECO:0000256" key="3">
    <source>
        <dbReference type="ARBA" id="ARBA00022670"/>
    </source>
</evidence>
<gene>
    <name evidence="10" type="ORF">EV378_5572</name>
</gene>
<dbReference type="Gene3D" id="1.10.1380.10">
    <property type="entry name" value="Neutral endopeptidase , domain2"/>
    <property type="match status" value="1"/>
</dbReference>
<dbReference type="CDD" id="cd08662">
    <property type="entry name" value="M13"/>
    <property type="match status" value="1"/>
</dbReference>
<dbReference type="PANTHER" id="PTHR11733">
    <property type="entry name" value="ZINC METALLOPROTEASE FAMILY M13 NEPRILYSIN-RELATED"/>
    <property type="match status" value="1"/>
</dbReference>
<dbReference type="Gene3D" id="3.40.390.10">
    <property type="entry name" value="Collagenase (Catalytic Domain)"/>
    <property type="match status" value="1"/>
</dbReference>
<dbReference type="GO" id="GO:0004222">
    <property type="term" value="F:metalloendopeptidase activity"/>
    <property type="evidence" value="ECO:0007669"/>
    <property type="project" value="InterPro"/>
</dbReference>
<organism evidence="10 11">
    <name type="scientific">Pseudonocardia endophytica</name>
    <dbReference type="NCBI Taxonomy" id="401976"/>
    <lineage>
        <taxon>Bacteria</taxon>
        <taxon>Bacillati</taxon>
        <taxon>Actinomycetota</taxon>
        <taxon>Actinomycetes</taxon>
        <taxon>Pseudonocardiales</taxon>
        <taxon>Pseudonocardiaceae</taxon>
        <taxon>Pseudonocardia</taxon>
    </lineage>
</organism>
<keyword evidence="11" id="KW-1185">Reference proteome</keyword>
<dbReference type="GO" id="GO:0046872">
    <property type="term" value="F:metal ion binding"/>
    <property type="evidence" value="ECO:0007669"/>
    <property type="project" value="UniProtKB-KW"/>
</dbReference>
<dbReference type="Proteomes" id="UP000295560">
    <property type="component" value="Unassembled WGS sequence"/>
</dbReference>
<feature type="domain" description="Peptidase M13 N-terminal" evidence="9">
    <location>
        <begin position="22"/>
        <end position="399"/>
    </location>
</feature>
<keyword evidence="6" id="KW-0862">Zinc</keyword>
<comment type="cofactor">
    <cofactor evidence="1">
        <name>Zn(2+)</name>
        <dbReference type="ChEBI" id="CHEBI:29105"/>
    </cofactor>
</comment>